<evidence type="ECO:0000313" key="2">
    <source>
        <dbReference type="EMBL" id="OGK01883.1"/>
    </source>
</evidence>
<dbReference type="AlphaFoldDB" id="A0A1F7F5M2"/>
<protein>
    <recommendedName>
        <fullName evidence="4">ABC transporter permease</fullName>
    </recommendedName>
</protein>
<organism evidence="2 3">
    <name type="scientific">Candidatus Raymondbacteria bacterium RIFOXYD12_FULL_49_13</name>
    <dbReference type="NCBI Taxonomy" id="1817890"/>
    <lineage>
        <taxon>Bacteria</taxon>
        <taxon>Raymondiibacteriota</taxon>
    </lineage>
</organism>
<dbReference type="GO" id="GO:0005548">
    <property type="term" value="F:phospholipid transporter activity"/>
    <property type="evidence" value="ECO:0007669"/>
    <property type="project" value="TreeGrafter"/>
</dbReference>
<dbReference type="GO" id="GO:0043190">
    <property type="term" value="C:ATP-binding cassette (ABC) transporter complex"/>
    <property type="evidence" value="ECO:0007669"/>
    <property type="project" value="InterPro"/>
</dbReference>
<feature type="transmembrane region" description="Helical" evidence="1">
    <location>
        <begin position="185"/>
        <end position="208"/>
    </location>
</feature>
<evidence type="ECO:0000256" key="1">
    <source>
        <dbReference type="SAM" id="Phobius"/>
    </source>
</evidence>
<sequence>MGAFARAGTLYALMGRIGSRAPTIVKTMVFTKEQMMSLGVASLPLVLVTSCFTGGVAVSQAAYMFSNIVPMTYLGTAVCKATVMELAPVLTALVMAGRMGASIAAELGSMKTNEQIEAMECLALDPIRYLIIPRVVAGMVMLLALTVFADLIAILGGWFVAVFFIDVSSFTFTNGLRLFFEPKDVFAGLLKSSVFGGIITLMGCYHGLTAEGGAEGVGKATMTAVVSSAVLILIFDFIVAALIF</sequence>
<feature type="transmembrane region" description="Helical" evidence="1">
    <location>
        <begin position="220"/>
        <end position="243"/>
    </location>
</feature>
<evidence type="ECO:0000313" key="3">
    <source>
        <dbReference type="Proteomes" id="UP000179243"/>
    </source>
</evidence>
<proteinExistence type="predicted"/>
<name>A0A1F7F5M2_UNCRA</name>
<feature type="transmembrane region" description="Helical" evidence="1">
    <location>
        <begin position="71"/>
        <end position="94"/>
    </location>
</feature>
<dbReference type="EMBL" id="MFYX01000117">
    <property type="protein sequence ID" value="OGK01883.1"/>
    <property type="molecule type" value="Genomic_DNA"/>
</dbReference>
<dbReference type="PANTHER" id="PTHR30188:SF4">
    <property type="entry name" value="PROTEIN TRIGALACTOSYLDIACYLGLYCEROL 1, CHLOROPLASTIC"/>
    <property type="match status" value="1"/>
</dbReference>
<dbReference type="Proteomes" id="UP000179243">
    <property type="component" value="Unassembled WGS sequence"/>
</dbReference>
<gene>
    <name evidence="2" type="ORF">A2519_04705</name>
</gene>
<keyword evidence="1" id="KW-0472">Membrane</keyword>
<dbReference type="Pfam" id="PF02405">
    <property type="entry name" value="MlaE"/>
    <property type="match status" value="1"/>
</dbReference>
<dbReference type="PANTHER" id="PTHR30188">
    <property type="entry name" value="ABC TRANSPORTER PERMEASE PROTEIN-RELATED"/>
    <property type="match status" value="1"/>
</dbReference>
<keyword evidence="1" id="KW-1133">Transmembrane helix</keyword>
<dbReference type="InterPro" id="IPR030802">
    <property type="entry name" value="Permease_MalE"/>
</dbReference>
<accession>A0A1F7F5M2</accession>
<evidence type="ECO:0008006" key="4">
    <source>
        <dbReference type="Google" id="ProtNLM"/>
    </source>
</evidence>
<comment type="caution">
    <text evidence="2">The sequence shown here is derived from an EMBL/GenBank/DDBJ whole genome shotgun (WGS) entry which is preliminary data.</text>
</comment>
<keyword evidence="1" id="KW-0812">Transmembrane</keyword>
<feature type="transmembrane region" description="Helical" evidence="1">
    <location>
        <begin position="135"/>
        <end position="165"/>
    </location>
</feature>
<reference evidence="2 3" key="1">
    <citation type="journal article" date="2016" name="Nat. Commun.">
        <title>Thousands of microbial genomes shed light on interconnected biogeochemical processes in an aquifer system.</title>
        <authorList>
            <person name="Anantharaman K."/>
            <person name="Brown C.T."/>
            <person name="Hug L.A."/>
            <person name="Sharon I."/>
            <person name="Castelle C.J."/>
            <person name="Probst A.J."/>
            <person name="Thomas B.C."/>
            <person name="Singh A."/>
            <person name="Wilkins M.J."/>
            <person name="Karaoz U."/>
            <person name="Brodie E.L."/>
            <person name="Williams K.H."/>
            <person name="Hubbard S.S."/>
            <person name="Banfield J.F."/>
        </authorList>
    </citation>
    <scope>NUCLEOTIDE SEQUENCE [LARGE SCALE GENOMIC DNA]</scope>
</reference>